<dbReference type="InterPro" id="IPR027417">
    <property type="entry name" value="P-loop_NTPase"/>
</dbReference>
<dbReference type="GO" id="GO:0016887">
    <property type="term" value="F:ATP hydrolysis activity"/>
    <property type="evidence" value="ECO:0007669"/>
    <property type="project" value="InterPro"/>
</dbReference>
<dbReference type="Pfam" id="PF00005">
    <property type="entry name" value="ABC_tran"/>
    <property type="match status" value="1"/>
</dbReference>
<dbReference type="Proteomes" id="UP000005451">
    <property type="component" value="Unassembled WGS sequence"/>
</dbReference>
<evidence type="ECO:0000313" key="3">
    <source>
        <dbReference type="Proteomes" id="UP000005451"/>
    </source>
</evidence>
<comment type="caution">
    <text evidence="2">The sequence shown here is derived from an EMBL/GenBank/DDBJ whole genome shotgun (WGS) entry which is preliminary data.</text>
</comment>
<keyword evidence="2" id="KW-0547">Nucleotide-binding</keyword>
<proteinExistence type="predicted"/>
<dbReference type="eggNOG" id="COG1132">
    <property type="taxonomic scope" value="Bacteria"/>
</dbReference>
<dbReference type="GO" id="GO:0034040">
    <property type="term" value="F:ATPase-coupled lipid transmembrane transporter activity"/>
    <property type="evidence" value="ECO:0007669"/>
    <property type="project" value="TreeGrafter"/>
</dbReference>
<dbReference type="STRING" id="561177.ANHYDRO_01227"/>
<protein>
    <submittedName>
        <fullName evidence="2">ABC transporter, ATP-binding protein</fullName>
    </submittedName>
</protein>
<dbReference type="AlphaFoldDB" id="B6W9H3"/>
<reference evidence="2 3" key="2">
    <citation type="submission" date="2008-10" db="EMBL/GenBank/DDBJ databases">
        <title>Draft genome sequence of Anaerococcus hydrogenalis (DSM 7454).</title>
        <authorList>
            <person name="Sudarsanam P."/>
            <person name="Ley R."/>
            <person name="Guruge J."/>
            <person name="Turnbaugh P.J."/>
            <person name="Mahowald M."/>
            <person name="Liep D."/>
            <person name="Gordon J."/>
        </authorList>
    </citation>
    <scope>NUCLEOTIDE SEQUENCE [LARGE SCALE GENOMIC DNA]</scope>
    <source>
        <strain evidence="2 3">DSM 7454</strain>
    </source>
</reference>
<reference evidence="2 3" key="1">
    <citation type="submission" date="2008-09" db="EMBL/GenBank/DDBJ databases">
        <authorList>
            <person name="Fulton L."/>
            <person name="Clifton S."/>
            <person name="Fulton B."/>
            <person name="Xu J."/>
            <person name="Minx P."/>
            <person name="Pepin K.H."/>
            <person name="Johnson M."/>
            <person name="Thiruvilangam P."/>
            <person name="Bhonagiri V."/>
            <person name="Nash W.E."/>
            <person name="Mardis E.R."/>
            <person name="Wilson R.K."/>
        </authorList>
    </citation>
    <scope>NUCLEOTIDE SEQUENCE [LARGE SCALE GENOMIC DNA]</scope>
    <source>
        <strain evidence="2 3">DSM 7454</strain>
    </source>
</reference>
<name>B6W9H3_9FIRM</name>
<dbReference type="PANTHER" id="PTHR24221">
    <property type="entry name" value="ATP-BINDING CASSETTE SUB-FAMILY B"/>
    <property type="match status" value="1"/>
</dbReference>
<dbReference type="EMBL" id="ABXA01000031">
    <property type="protein sequence ID" value="EEB36024.1"/>
    <property type="molecule type" value="Genomic_DNA"/>
</dbReference>
<organism evidence="2 3">
    <name type="scientific">Anaerococcus hydrogenalis DSM 7454</name>
    <dbReference type="NCBI Taxonomy" id="561177"/>
    <lineage>
        <taxon>Bacteria</taxon>
        <taxon>Bacillati</taxon>
        <taxon>Bacillota</taxon>
        <taxon>Tissierellia</taxon>
        <taxon>Tissierellales</taxon>
        <taxon>Peptoniphilaceae</taxon>
        <taxon>Anaerococcus</taxon>
    </lineage>
</organism>
<dbReference type="SUPFAM" id="SSF52540">
    <property type="entry name" value="P-loop containing nucleoside triphosphate hydrolases"/>
    <property type="match status" value="1"/>
</dbReference>
<gene>
    <name evidence="2" type="ORF">ANHYDRO_01227</name>
</gene>
<dbReference type="GO" id="GO:0005524">
    <property type="term" value="F:ATP binding"/>
    <property type="evidence" value="ECO:0007669"/>
    <property type="project" value="UniProtKB-KW"/>
</dbReference>
<dbReference type="PANTHER" id="PTHR24221:SF654">
    <property type="entry name" value="ATP-BINDING CASSETTE SUB-FAMILY B MEMBER 6"/>
    <property type="match status" value="1"/>
</dbReference>
<sequence length="136" mass="15859">MLNGESIKDFDYRDYILYIDQKPNIIDGSLEDNINFYRKKRNKKIDLSVFNIDKKLSDKISKNEGLSGGEMMRISILRSLIETRAIMIYDEPTAALDEKNSKEVLEKLLSLDQTVIIITHKIDEEMLNKFDKIIDI</sequence>
<accession>B6W9H3</accession>
<evidence type="ECO:0000259" key="1">
    <source>
        <dbReference type="Pfam" id="PF00005"/>
    </source>
</evidence>
<evidence type="ECO:0000313" key="2">
    <source>
        <dbReference type="EMBL" id="EEB36024.1"/>
    </source>
</evidence>
<dbReference type="InterPro" id="IPR039421">
    <property type="entry name" value="Type_1_exporter"/>
</dbReference>
<keyword evidence="2" id="KW-0067">ATP-binding</keyword>
<dbReference type="Gene3D" id="3.40.50.300">
    <property type="entry name" value="P-loop containing nucleotide triphosphate hydrolases"/>
    <property type="match status" value="1"/>
</dbReference>
<dbReference type="InterPro" id="IPR003439">
    <property type="entry name" value="ABC_transporter-like_ATP-bd"/>
</dbReference>
<feature type="domain" description="ABC transporter" evidence="1">
    <location>
        <begin position="7"/>
        <end position="94"/>
    </location>
</feature>